<reference evidence="3" key="1">
    <citation type="journal article" date="2022" name="Int. J. Mol. Sci.">
        <title>Draft Genome of Tanacetum Coccineum: Genomic Comparison of Closely Related Tanacetum-Family Plants.</title>
        <authorList>
            <person name="Yamashiro T."/>
            <person name="Shiraishi A."/>
            <person name="Nakayama K."/>
            <person name="Satake H."/>
        </authorList>
    </citation>
    <scope>NUCLEOTIDE SEQUENCE</scope>
</reference>
<gene>
    <name evidence="3" type="ORF">Tco_1083188</name>
</gene>
<dbReference type="EMBL" id="BQNB010020286">
    <property type="protein sequence ID" value="GJT94343.1"/>
    <property type="molecule type" value="Genomic_DNA"/>
</dbReference>
<organism evidence="3 4">
    <name type="scientific">Tanacetum coccineum</name>
    <dbReference type="NCBI Taxonomy" id="301880"/>
    <lineage>
        <taxon>Eukaryota</taxon>
        <taxon>Viridiplantae</taxon>
        <taxon>Streptophyta</taxon>
        <taxon>Embryophyta</taxon>
        <taxon>Tracheophyta</taxon>
        <taxon>Spermatophyta</taxon>
        <taxon>Magnoliopsida</taxon>
        <taxon>eudicotyledons</taxon>
        <taxon>Gunneridae</taxon>
        <taxon>Pentapetalae</taxon>
        <taxon>asterids</taxon>
        <taxon>campanulids</taxon>
        <taxon>Asterales</taxon>
        <taxon>Asteraceae</taxon>
        <taxon>Asteroideae</taxon>
        <taxon>Anthemideae</taxon>
        <taxon>Anthemidinae</taxon>
        <taxon>Tanacetum</taxon>
    </lineage>
</organism>
<protein>
    <submittedName>
        <fullName evidence="3">Uncharacterized protein</fullName>
    </submittedName>
</protein>
<dbReference type="InterPro" id="IPR050292">
    <property type="entry name" value="Glutamine_Synthetase"/>
</dbReference>
<proteinExistence type="predicted"/>
<dbReference type="PANTHER" id="PTHR20852:SF93">
    <property type="entry name" value="GLUTAMINE SYNTHETASE CYTOSOLIC ISOZYME 1-1"/>
    <property type="match status" value="1"/>
</dbReference>
<sequence length="293" mass="32136">MPAIVRVADILRKYFSGPRPLSRNCKAKNSPYGSSLQPHGEDNVDIWWARNKYPSVIVNESFIYVTHSLFPIRILQGVERRLGDRGGGGCCEVGGGGGGWVIGGVAVVCGDGVDSGVRGVVCGVVYRFVCGVVCGVVGGQGTDISTMIVSVPENDRGCGTRGKVTLQKLHRRGDQDLDTKGMVIGYVGLRLRRQREKGIESPVLSQQRRKRFEGYRCEMKCEKLLQYPYTIADHEKPANSMRADGGYEVIKMAIGKLKKKHIEHIAAYGEGSERRSTGKHETADIKNFKGVIH</sequence>
<evidence type="ECO:0000256" key="1">
    <source>
        <dbReference type="ARBA" id="ARBA00004496"/>
    </source>
</evidence>
<accession>A0ABQ5I4M7</accession>
<keyword evidence="4" id="KW-1185">Reference proteome</keyword>
<evidence type="ECO:0000313" key="4">
    <source>
        <dbReference type="Proteomes" id="UP001151760"/>
    </source>
</evidence>
<comment type="caution">
    <text evidence="3">The sequence shown here is derived from an EMBL/GenBank/DDBJ whole genome shotgun (WGS) entry which is preliminary data.</text>
</comment>
<evidence type="ECO:0000313" key="3">
    <source>
        <dbReference type="EMBL" id="GJT94343.1"/>
    </source>
</evidence>
<comment type="subcellular location">
    <subcellularLocation>
        <location evidence="1">Cytoplasm</location>
    </subcellularLocation>
</comment>
<keyword evidence="2" id="KW-0963">Cytoplasm</keyword>
<dbReference type="PANTHER" id="PTHR20852">
    <property type="entry name" value="GLUTAMINE SYNTHETASE"/>
    <property type="match status" value="1"/>
</dbReference>
<dbReference type="Gene3D" id="3.30.590.10">
    <property type="entry name" value="Glutamine synthetase/guanido kinase, catalytic domain"/>
    <property type="match status" value="1"/>
</dbReference>
<evidence type="ECO:0000256" key="2">
    <source>
        <dbReference type="ARBA" id="ARBA00022490"/>
    </source>
</evidence>
<dbReference type="Proteomes" id="UP001151760">
    <property type="component" value="Unassembled WGS sequence"/>
</dbReference>
<name>A0ABQ5I4M7_9ASTR</name>
<reference evidence="3" key="2">
    <citation type="submission" date="2022-01" db="EMBL/GenBank/DDBJ databases">
        <authorList>
            <person name="Yamashiro T."/>
            <person name="Shiraishi A."/>
            <person name="Satake H."/>
            <person name="Nakayama K."/>
        </authorList>
    </citation>
    <scope>NUCLEOTIDE SEQUENCE</scope>
</reference>